<dbReference type="RefSeq" id="WP_114337987.1">
    <property type="nucleotide sequence ID" value="NZ_QPID01000004.1"/>
</dbReference>
<evidence type="ECO:0000256" key="2">
    <source>
        <dbReference type="ARBA" id="ARBA00008683"/>
    </source>
</evidence>
<keyword evidence="8 10" id="KW-1133">Transmembrane helix</keyword>
<keyword evidence="3" id="KW-1003">Cell membrane</keyword>
<feature type="domain" description="Peptidase S49" evidence="11">
    <location>
        <begin position="163"/>
        <end position="305"/>
    </location>
</feature>
<evidence type="ECO:0000256" key="5">
    <source>
        <dbReference type="ARBA" id="ARBA00022692"/>
    </source>
</evidence>
<dbReference type="InterPro" id="IPR013703">
    <property type="entry name" value="Peptidase_S49_N_proteobac"/>
</dbReference>
<protein>
    <submittedName>
        <fullName evidence="13">Protease SohB</fullName>
    </submittedName>
</protein>
<dbReference type="OrthoDB" id="5614232at2"/>
<evidence type="ECO:0000256" key="6">
    <source>
        <dbReference type="ARBA" id="ARBA00022801"/>
    </source>
</evidence>
<accession>A0A368NJ83</accession>
<dbReference type="CDD" id="cd07023">
    <property type="entry name" value="S49_Sppa_N_C"/>
    <property type="match status" value="1"/>
</dbReference>
<evidence type="ECO:0000256" key="7">
    <source>
        <dbReference type="ARBA" id="ARBA00022825"/>
    </source>
</evidence>
<dbReference type="AlphaFoldDB" id="A0A368NJ83"/>
<name>A0A368NJ83_9GAMM</name>
<keyword evidence="9 10" id="KW-0472">Membrane</keyword>
<dbReference type="Gene3D" id="3.90.226.10">
    <property type="entry name" value="2-enoyl-CoA Hydratase, Chain A, domain 1"/>
    <property type="match status" value="1"/>
</dbReference>
<dbReference type="Gene3D" id="6.20.330.10">
    <property type="match status" value="1"/>
</dbReference>
<keyword evidence="6" id="KW-0378">Hydrolase</keyword>
<reference evidence="13 14" key="1">
    <citation type="submission" date="2018-07" db="EMBL/GenBank/DDBJ databases">
        <title>Corallincola holothuriorum sp. nov., a new facultative anaerobe isolated from sea cucumber Apostichopus japonicus.</title>
        <authorList>
            <person name="Xia H."/>
        </authorList>
    </citation>
    <scope>NUCLEOTIDE SEQUENCE [LARGE SCALE GENOMIC DNA]</scope>
    <source>
        <strain evidence="13 14">C4</strain>
    </source>
</reference>
<sequence length="353" mass="38698">MEFLYEYGLFLAKAVTLVIAIVLTVVGVVAAAASAKGKDKKGHLEVTDLSKQISEQLTHLQEKVLSKPAQKLLEKTHKAEAKAQQKAVKKAEKEGKEDTHKRVFVIDFKGSMDAREVDSLREEVSAVLSIANKDTDELLVRLESPGGMVHGYGLAASQLARVRTAGLPMTVAVDKVAASGGYMMACVADKILAAPFSIIGSIGVVAQMPNFNKLLKKNEIEFEQHTAGEFKRTLTMFGENDDHAREKFKQDLEEIHERFKSFIAQFRPALDLEQVATGEHWLGGQALELGLVDEIGTSDDYLLNAVNTADNHVFKVQYATKKKLSEKLAKGVAHGVDGVLARFYDRLNAGKFS</sequence>
<dbReference type="Pfam" id="PF08496">
    <property type="entry name" value="Peptidase_S49_N"/>
    <property type="match status" value="1"/>
</dbReference>
<proteinExistence type="inferred from homology"/>
<evidence type="ECO:0000256" key="8">
    <source>
        <dbReference type="ARBA" id="ARBA00022989"/>
    </source>
</evidence>
<evidence type="ECO:0000259" key="12">
    <source>
        <dbReference type="Pfam" id="PF08496"/>
    </source>
</evidence>
<evidence type="ECO:0000256" key="1">
    <source>
        <dbReference type="ARBA" id="ARBA00004236"/>
    </source>
</evidence>
<dbReference type="EMBL" id="QPID01000004">
    <property type="protein sequence ID" value="RCU50498.1"/>
    <property type="molecule type" value="Genomic_DNA"/>
</dbReference>
<dbReference type="InterPro" id="IPR002142">
    <property type="entry name" value="Peptidase_S49"/>
</dbReference>
<dbReference type="InterPro" id="IPR047272">
    <property type="entry name" value="S49_SppA_C"/>
</dbReference>
<evidence type="ECO:0000313" key="13">
    <source>
        <dbReference type="EMBL" id="RCU50498.1"/>
    </source>
</evidence>
<keyword evidence="7" id="KW-0720">Serine protease</keyword>
<organism evidence="13 14">
    <name type="scientific">Corallincola holothuriorum</name>
    <dbReference type="NCBI Taxonomy" id="2282215"/>
    <lineage>
        <taxon>Bacteria</taxon>
        <taxon>Pseudomonadati</taxon>
        <taxon>Pseudomonadota</taxon>
        <taxon>Gammaproteobacteria</taxon>
        <taxon>Alteromonadales</taxon>
        <taxon>Psychromonadaceae</taxon>
        <taxon>Corallincola</taxon>
    </lineage>
</organism>
<keyword evidence="5 10" id="KW-0812">Transmembrane</keyword>
<dbReference type="GO" id="GO:0006508">
    <property type="term" value="P:proteolysis"/>
    <property type="evidence" value="ECO:0007669"/>
    <property type="project" value="UniProtKB-KW"/>
</dbReference>
<dbReference type="Proteomes" id="UP000252558">
    <property type="component" value="Unassembled WGS sequence"/>
</dbReference>
<comment type="similarity">
    <text evidence="2">Belongs to the peptidase S49 family.</text>
</comment>
<evidence type="ECO:0000256" key="4">
    <source>
        <dbReference type="ARBA" id="ARBA00022670"/>
    </source>
</evidence>
<dbReference type="InterPro" id="IPR029045">
    <property type="entry name" value="ClpP/crotonase-like_dom_sf"/>
</dbReference>
<evidence type="ECO:0000313" key="14">
    <source>
        <dbReference type="Proteomes" id="UP000252558"/>
    </source>
</evidence>
<comment type="caution">
    <text evidence="13">The sequence shown here is derived from an EMBL/GenBank/DDBJ whole genome shotgun (WGS) entry which is preliminary data.</text>
</comment>
<gene>
    <name evidence="13" type="ORF">DU002_08745</name>
</gene>
<keyword evidence="14" id="KW-1185">Reference proteome</keyword>
<dbReference type="SUPFAM" id="SSF52096">
    <property type="entry name" value="ClpP/crotonase"/>
    <property type="match status" value="1"/>
</dbReference>
<dbReference type="NCBIfam" id="NF008745">
    <property type="entry name" value="PRK11778.1"/>
    <property type="match status" value="1"/>
</dbReference>
<evidence type="ECO:0000256" key="10">
    <source>
        <dbReference type="SAM" id="Phobius"/>
    </source>
</evidence>
<dbReference type="GO" id="GO:0004252">
    <property type="term" value="F:serine-type endopeptidase activity"/>
    <property type="evidence" value="ECO:0007669"/>
    <property type="project" value="InterPro"/>
</dbReference>
<dbReference type="PANTHER" id="PTHR42987:SF4">
    <property type="entry name" value="PROTEASE SOHB-RELATED"/>
    <property type="match status" value="1"/>
</dbReference>
<feature type="domain" description="Peptidase S49 N-terminal proteobacteria" evidence="12">
    <location>
        <begin position="2"/>
        <end position="159"/>
    </location>
</feature>
<evidence type="ECO:0000256" key="3">
    <source>
        <dbReference type="ARBA" id="ARBA00022475"/>
    </source>
</evidence>
<keyword evidence="4 13" id="KW-0645">Protease</keyword>
<dbReference type="PANTHER" id="PTHR42987">
    <property type="entry name" value="PEPTIDASE S49"/>
    <property type="match status" value="1"/>
</dbReference>
<dbReference type="Pfam" id="PF01343">
    <property type="entry name" value="Peptidase_S49"/>
    <property type="match status" value="1"/>
</dbReference>
<evidence type="ECO:0000259" key="11">
    <source>
        <dbReference type="Pfam" id="PF01343"/>
    </source>
</evidence>
<feature type="transmembrane region" description="Helical" evidence="10">
    <location>
        <begin position="12"/>
        <end position="33"/>
    </location>
</feature>
<evidence type="ECO:0000256" key="9">
    <source>
        <dbReference type="ARBA" id="ARBA00023136"/>
    </source>
</evidence>
<comment type="subcellular location">
    <subcellularLocation>
        <location evidence="1">Cell membrane</location>
    </subcellularLocation>
</comment>
<dbReference type="GO" id="GO:0005886">
    <property type="term" value="C:plasma membrane"/>
    <property type="evidence" value="ECO:0007669"/>
    <property type="project" value="UniProtKB-SubCell"/>
</dbReference>